<dbReference type="AlphaFoldDB" id="A0A5C5XTG6"/>
<proteinExistence type="predicted"/>
<evidence type="ECO:0000313" key="2">
    <source>
        <dbReference type="Proteomes" id="UP000317238"/>
    </source>
</evidence>
<evidence type="ECO:0000313" key="1">
    <source>
        <dbReference type="EMBL" id="TWT64952.1"/>
    </source>
</evidence>
<organism evidence="1 2">
    <name type="scientific">Crateriforma conspicua</name>
    <dbReference type="NCBI Taxonomy" id="2527996"/>
    <lineage>
        <taxon>Bacteria</taxon>
        <taxon>Pseudomonadati</taxon>
        <taxon>Planctomycetota</taxon>
        <taxon>Planctomycetia</taxon>
        <taxon>Planctomycetales</taxon>
        <taxon>Planctomycetaceae</taxon>
        <taxon>Crateriforma</taxon>
    </lineage>
</organism>
<comment type="caution">
    <text evidence="1">The sequence shown here is derived from an EMBL/GenBank/DDBJ whole genome shotgun (WGS) entry which is preliminary data.</text>
</comment>
<dbReference type="EMBL" id="SJPL01000003">
    <property type="protein sequence ID" value="TWT64952.1"/>
    <property type="molecule type" value="Genomic_DNA"/>
</dbReference>
<name>A0A5C5XTG6_9PLAN</name>
<sequence>MPGYGRRYPTELMEVVDQIRNAFPVHPIPTSEAAIEDTYCVEHLHEILAGRPWDEPTVQDYRMCDDGFSLLTVAGLGYYLPGYLIAKIDDPETADILGEYVTYTLGGTSDFCRTRMTELGRLMDPAKGDAILAWLDWYEARVTPDAHIERSRETVKTWG</sequence>
<reference evidence="1 2" key="1">
    <citation type="submission" date="2019-02" db="EMBL/GenBank/DDBJ databases">
        <title>Deep-cultivation of Planctomycetes and their phenomic and genomic characterization uncovers novel biology.</title>
        <authorList>
            <person name="Wiegand S."/>
            <person name="Jogler M."/>
            <person name="Boedeker C."/>
            <person name="Pinto D."/>
            <person name="Vollmers J."/>
            <person name="Rivas-Marin E."/>
            <person name="Kohn T."/>
            <person name="Peeters S.H."/>
            <person name="Heuer A."/>
            <person name="Rast P."/>
            <person name="Oberbeckmann S."/>
            <person name="Bunk B."/>
            <person name="Jeske O."/>
            <person name="Meyerdierks A."/>
            <person name="Storesund J.E."/>
            <person name="Kallscheuer N."/>
            <person name="Luecker S."/>
            <person name="Lage O.M."/>
            <person name="Pohl T."/>
            <person name="Merkel B.J."/>
            <person name="Hornburger P."/>
            <person name="Mueller R.-W."/>
            <person name="Bruemmer F."/>
            <person name="Labrenz M."/>
            <person name="Spormann A.M."/>
            <person name="Op Den Camp H."/>
            <person name="Overmann J."/>
            <person name="Amann R."/>
            <person name="Jetten M.S.M."/>
            <person name="Mascher T."/>
            <person name="Medema M.H."/>
            <person name="Devos D.P."/>
            <person name="Kaster A.-K."/>
            <person name="Ovreas L."/>
            <person name="Rohde M."/>
            <person name="Galperin M.Y."/>
            <person name="Jogler C."/>
        </authorList>
    </citation>
    <scope>NUCLEOTIDE SEQUENCE [LARGE SCALE GENOMIC DNA]</scope>
    <source>
        <strain evidence="1 2">Pan14r</strain>
    </source>
</reference>
<keyword evidence="2" id="KW-1185">Reference proteome</keyword>
<accession>A0A5C5XTG6</accession>
<gene>
    <name evidence="1" type="ORF">Pan14r_54540</name>
</gene>
<protein>
    <submittedName>
        <fullName evidence="1">Uncharacterized protein</fullName>
    </submittedName>
</protein>
<dbReference type="Proteomes" id="UP000317238">
    <property type="component" value="Unassembled WGS sequence"/>
</dbReference>